<comment type="caution">
    <text evidence="4">The sequence shown here is derived from an EMBL/GenBank/DDBJ whole genome shotgun (WGS) entry which is preliminary data.</text>
</comment>
<keyword evidence="2" id="KW-0812">Transmembrane</keyword>
<name>A0AAD7TMR6_9APHY</name>
<dbReference type="Pfam" id="PF20151">
    <property type="entry name" value="DUF6533"/>
    <property type="match status" value="1"/>
</dbReference>
<dbReference type="InterPro" id="IPR045340">
    <property type="entry name" value="DUF6533"/>
</dbReference>
<keyword evidence="2" id="KW-1133">Transmembrane helix</keyword>
<evidence type="ECO:0000256" key="2">
    <source>
        <dbReference type="SAM" id="Phobius"/>
    </source>
</evidence>
<keyword evidence="2" id="KW-0472">Membrane</keyword>
<feature type="transmembrane region" description="Helical" evidence="2">
    <location>
        <begin position="20"/>
        <end position="41"/>
    </location>
</feature>
<accession>A0AAD7TMR6</accession>
<feature type="compositionally biased region" description="Acidic residues" evidence="1">
    <location>
        <begin position="316"/>
        <end position="325"/>
    </location>
</feature>
<evidence type="ECO:0000313" key="5">
    <source>
        <dbReference type="Proteomes" id="UP001215151"/>
    </source>
</evidence>
<feature type="region of interest" description="Disordered" evidence="1">
    <location>
        <begin position="306"/>
        <end position="327"/>
    </location>
</feature>
<feature type="domain" description="DUF6533" evidence="3">
    <location>
        <begin position="24"/>
        <end position="69"/>
    </location>
</feature>
<dbReference type="Proteomes" id="UP001215151">
    <property type="component" value="Unassembled WGS sequence"/>
</dbReference>
<keyword evidence="5" id="KW-1185">Reference proteome</keyword>
<evidence type="ECO:0000256" key="1">
    <source>
        <dbReference type="SAM" id="MobiDB-lite"/>
    </source>
</evidence>
<gene>
    <name evidence="4" type="ORF">ONZ51_g10056</name>
</gene>
<reference evidence="4" key="1">
    <citation type="submission" date="2022-11" db="EMBL/GenBank/DDBJ databases">
        <title>Genome Sequence of Cubamyces cubensis.</title>
        <authorList>
            <person name="Buettner E."/>
        </authorList>
    </citation>
    <scope>NUCLEOTIDE SEQUENCE</scope>
    <source>
        <strain evidence="4">MPL-01</strain>
    </source>
</reference>
<dbReference type="EMBL" id="JAPEVG010000375">
    <property type="protein sequence ID" value="KAJ8463740.1"/>
    <property type="molecule type" value="Genomic_DNA"/>
</dbReference>
<sequence length="355" mass="39427">MSSDDESLEQAILDSFSRLLVENYCIIASSVLLFADSFITFPEEVERIWKRRFTGATVVFLITRCVPVLRLDDTLTDISYLMFGIFMMLRARGIWGRGWFPIALLAFLTPVRTIVTIYVQVHYTPIAFGSPLYGCGALYNLSEGAIRGRIGLHVVLRLSITSKASSISIDIVVLVLTWVRTLGLKRESRRLGLHTPIVTLLLRDGTMYFLVILFIQVFSIVSSVVGSDFVLWDVWPYFDQVFTVIFSCRFMLNLRGVYLSSSISGESEDTTTYHFGTGSAARGISTLHFTSSIVGNLGAPIQTFGSSAGTRSTAVDDGDAAEDMEGEKLEVSSDPLFVGLRRPECMELPETRTTP</sequence>
<protein>
    <recommendedName>
        <fullName evidence="3">DUF6533 domain-containing protein</fullName>
    </recommendedName>
</protein>
<dbReference type="AlphaFoldDB" id="A0AAD7TMR6"/>
<feature type="transmembrane region" description="Helical" evidence="2">
    <location>
        <begin position="102"/>
        <end position="121"/>
    </location>
</feature>
<evidence type="ECO:0000259" key="3">
    <source>
        <dbReference type="Pfam" id="PF20151"/>
    </source>
</evidence>
<evidence type="ECO:0000313" key="4">
    <source>
        <dbReference type="EMBL" id="KAJ8463740.1"/>
    </source>
</evidence>
<feature type="transmembrane region" description="Helical" evidence="2">
    <location>
        <begin position="205"/>
        <end position="225"/>
    </location>
</feature>
<proteinExistence type="predicted"/>
<organism evidence="4 5">
    <name type="scientific">Trametes cubensis</name>
    <dbReference type="NCBI Taxonomy" id="1111947"/>
    <lineage>
        <taxon>Eukaryota</taxon>
        <taxon>Fungi</taxon>
        <taxon>Dikarya</taxon>
        <taxon>Basidiomycota</taxon>
        <taxon>Agaricomycotina</taxon>
        <taxon>Agaricomycetes</taxon>
        <taxon>Polyporales</taxon>
        <taxon>Polyporaceae</taxon>
        <taxon>Trametes</taxon>
    </lineage>
</organism>